<dbReference type="Proteomes" id="UP000634136">
    <property type="component" value="Unassembled WGS sequence"/>
</dbReference>
<sequence>MISRSCLIRHLNYLAYTGACRNSPSRSDIFPFFKKIVPVYPEKSKRQINIPVQTSYEIESEKKAAPAPAKKRIFETPIPACMAMADYGDGETETPKAER</sequence>
<comment type="caution">
    <text evidence="1">The sequence shown here is derived from an EMBL/GenBank/DDBJ whole genome shotgun (WGS) entry which is preliminary data.</text>
</comment>
<evidence type="ECO:0000313" key="2">
    <source>
        <dbReference type="Proteomes" id="UP000634136"/>
    </source>
</evidence>
<name>A0A834SRG8_9FABA</name>
<dbReference type="EMBL" id="JAAIUW010000011">
    <property type="protein sequence ID" value="KAF7809168.1"/>
    <property type="molecule type" value="Genomic_DNA"/>
</dbReference>
<evidence type="ECO:0000313" key="1">
    <source>
        <dbReference type="EMBL" id="KAF7809168.1"/>
    </source>
</evidence>
<keyword evidence="2" id="KW-1185">Reference proteome</keyword>
<proteinExistence type="predicted"/>
<protein>
    <submittedName>
        <fullName evidence="1">Uncharacterized protein</fullName>
    </submittedName>
</protein>
<gene>
    <name evidence="1" type="ORF">G2W53_035911</name>
</gene>
<dbReference type="AlphaFoldDB" id="A0A834SRG8"/>
<reference evidence="1" key="1">
    <citation type="submission" date="2020-09" db="EMBL/GenBank/DDBJ databases">
        <title>Genome-Enabled Discovery of Anthraquinone Biosynthesis in Senna tora.</title>
        <authorList>
            <person name="Kang S.-H."/>
            <person name="Pandey R.P."/>
            <person name="Lee C.-M."/>
            <person name="Sim J.-S."/>
            <person name="Jeong J.-T."/>
            <person name="Choi B.-S."/>
            <person name="Jung M."/>
            <person name="Ginzburg D."/>
            <person name="Zhao K."/>
            <person name="Won S.Y."/>
            <person name="Oh T.-J."/>
            <person name="Yu Y."/>
            <person name="Kim N.-H."/>
            <person name="Lee O.R."/>
            <person name="Lee T.-H."/>
            <person name="Bashyal P."/>
            <person name="Kim T.-S."/>
            <person name="Lee W.-H."/>
            <person name="Kawkins C."/>
            <person name="Kim C.-K."/>
            <person name="Kim J.S."/>
            <person name="Ahn B.O."/>
            <person name="Rhee S.Y."/>
            <person name="Sohng J.K."/>
        </authorList>
    </citation>
    <scope>NUCLEOTIDE SEQUENCE</scope>
    <source>
        <tissue evidence="1">Leaf</tissue>
    </source>
</reference>
<accession>A0A834SRG8</accession>
<organism evidence="1 2">
    <name type="scientific">Senna tora</name>
    <dbReference type="NCBI Taxonomy" id="362788"/>
    <lineage>
        <taxon>Eukaryota</taxon>
        <taxon>Viridiplantae</taxon>
        <taxon>Streptophyta</taxon>
        <taxon>Embryophyta</taxon>
        <taxon>Tracheophyta</taxon>
        <taxon>Spermatophyta</taxon>
        <taxon>Magnoliopsida</taxon>
        <taxon>eudicotyledons</taxon>
        <taxon>Gunneridae</taxon>
        <taxon>Pentapetalae</taxon>
        <taxon>rosids</taxon>
        <taxon>fabids</taxon>
        <taxon>Fabales</taxon>
        <taxon>Fabaceae</taxon>
        <taxon>Caesalpinioideae</taxon>
        <taxon>Cassia clade</taxon>
        <taxon>Senna</taxon>
    </lineage>
</organism>